<keyword evidence="6 14" id="KW-0631">Potassium channel</keyword>
<dbReference type="Proteomes" id="UP001153076">
    <property type="component" value="Unassembled WGS sequence"/>
</dbReference>
<dbReference type="PROSITE" id="PS51490">
    <property type="entry name" value="KHA"/>
    <property type="match status" value="1"/>
</dbReference>
<evidence type="ECO:0000256" key="3">
    <source>
        <dbReference type="ARBA" id="ARBA00022448"/>
    </source>
</evidence>
<dbReference type="Gene3D" id="1.10.287.630">
    <property type="entry name" value="Helix hairpin bin"/>
    <property type="match status" value="1"/>
</dbReference>
<evidence type="ECO:0000313" key="19">
    <source>
        <dbReference type="Proteomes" id="UP001153076"/>
    </source>
</evidence>
<dbReference type="PRINTS" id="PR01415">
    <property type="entry name" value="ANKYRIN"/>
</dbReference>
<dbReference type="InterPro" id="IPR014710">
    <property type="entry name" value="RmlC-like_jellyroll"/>
</dbReference>
<dbReference type="SUPFAM" id="SSF81324">
    <property type="entry name" value="Voltage-gated potassium channels"/>
    <property type="match status" value="1"/>
</dbReference>
<keyword evidence="9 14" id="KW-1133">Transmembrane helix</keyword>
<dbReference type="Pfam" id="PF11834">
    <property type="entry name" value="KHA"/>
    <property type="match status" value="1"/>
</dbReference>
<comment type="domain">
    <text evidence="14">The segment S4 is probably the voltage-sensor and is characterized by a series of positively charged amino acids. The pore-forming region H5 is enclosed by the transmembrane segments S5 and S6 in the Shaker-type (1P/6TM) and contains the GYGD signature motif which seems to be involved in potassium selectivity.</text>
</comment>
<name>A0A9Q1JLA0_9CARY</name>
<evidence type="ECO:0000256" key="7">
    <source>
        <dbReference type="ARBA" id="ARBA00022882"/>
    </source>
</evidence>
<keyword evidence="7 14" id="KW-0851">Voltage-gated channel</keyword>
<evidence type="ECO:0000256" key="2">
    <source>
        <dbReference type="ARBA" id="ARBA00007929"/>
    </source>
</evidence>
<evidence type="ECO:0000256" key="10">
    <source>
        <dbReference type="ARBA" id="ARBA00023065"/>
    </source>
</evidence>
<comment type="caution">
    <text evidence="14">Lacks conserved residue(s) required for the propagation of feature annotation.</text>
</comment>
<dbReference type="Pfam" id="PF00027">
    <property type="entry name" value="cNMP_binding"/>
    <property type="match status" value="1"/>
</dbReference>
<feature type="repeat" description="ANK" evidence="13">
    <location>
        <begin position="744"/>
        <end position="776"/>
    </location>
</feature>
<dbReference type="InterPro" id="IPR000595">
    <property type="entry name" value="cNMP-bd_dom"/>
</dbReference>
<sequence>MHSMDMDYCCTCFDDYRLIDEIRSLMGVKKKETKMTPKKIARMITGKKTLSNRNHGGGEGEDDREGGSTSSSSNVREEDFVIERPTERLKSSRGSRLNLLTNELGFESNGRKFSSENLLDGLKDLTNGLVIHPENRLGQAKGIEDGNLIESVLAELKRWYRAWDKFILLWAVYSSFFTPMEFGFFRGLPEKLFVLDIVGQIAFLIDIVIQFFVAYRDPQTYRMVYHRPAIAFRYLKSTFVIDFLACMPWDLIYKVFLFLLSNTLKSGSSFEVPQALMGHGSAIFRIYHDRWNSQFKYSFCLQHVFWQASGKKEAVRYLLWIRLCRVRKVEHFLQRMEKDIRINYLFTRIIKLLTVELYCTHTAACIFYYLATTLPEPEEGYTWIGSLKLGDYSYSRFRNIDLWKRYTTSLYFAIVTMATVGYGDIHAVNMREMIFVMVYVSFDMVLGAYLIGNMTALIVKGSKTERFRDKMTEVMKYMNRNRLDRELRKQIKGHLRLQYESSYTEAAVLQDIPISLRAKISQSLYLPYIETIPLFKGCSVEFINQIVIRVHEEFFLPGEVILEQGNVVDQLYFVCHGQLEEVGINEDGTEEIVSLVEPNSTFGEISVLCNIPQPYTVRVSQLCRLLRIDKQSLANILEIYFYDGRKIFDNLLEGKESKYNLKQIESDITSHIAKHEAELALKVNCAAYYGDLYQLRSLIRAGADPKKTDYDGRTPLHLAASRGHEHIVLFLLREGVDINISDNFGNTPLLEALKNGNDTIAELLYREGAIVDLKDAGSFLCSAVARGEADFVKRVLANGLDPNSRDYDQRTPLHVAASQGLYVMAKVLIEAGADVFLKDRWGNSPLDEARMCGNKNLIKLLEDARSVQLAQSGDRVEEMIDKKHPKRCTVFPFHPWGPKEERKPGIVVWVPHTIDELIKTASEQLKFSNASCILSEDGGIILDVDMIDNNQKLYLISQTQKP</sequence>
<evidence type="ECO:0000259" key="17">
    <source>
        <dbReference type="PROSITE" id="PS51490"/>
    </source>
</evidence>
<reference evidence="18" key="1">
    <citation type="submission" date="2022-04" db="EMBL/GenBank/DDBJ databases">
        <title>Carnegiea gigantea Genome sequencing and assembly v2.</title>
        <authorList>
            <person name="Copetti D."/>
            <person name="Sanderson M.J."/>
            <person name="Burquez A."/>
            <person name="Wojciechowski M.F."/>
        </authorList>
    </citation>
    <scope>NUCLEOTIDE SEQUENCE</scope>
    <source>
        <strain evidence="18">SGP5-SGP5p</strain>
        <tissue evidence="18">Aerial part</tissue>
    </source>
</reference>
<feature type="transmembrane region" description="Helical" evidence="14">
    <location>
        <begin position="197"/>
        <end position="215"/>
    </location>
</feature>
<feature type="transmembrane region" description="Helical" evidence="14">
    <location>
        <begin position="406"/>
        <end position="428"/>
    </location>
</feature>
<dbReference type="Pfam" id="PF13857">
    <property type="entry name" value="Ank_5"/>
    <property type="match status" value="1"/>
</dbReference>
<comment type="subcellular location">
    <subcellularLocation>
        <location evidence="1 14">Membrane</location>
        <topology evidence="1 14">Multi-pass membrane protein</topology>
    </subcellularLocation>
</comment>
<dbReference type="Gene3D" id="2.60.120.10">
    <property type="entry name" value="Jelly Rolls"/>
    <property type="match status" value="1"/>
</dbReference>
<organism evidence="18 19">
    <name type="scientific">Carnegiea gigantea</name>
    <dbReference type="NCBI Taxonomy" id="171969"/>
    <lineage>
        <taxon>Eukaryota</taxon>
        <taxon>Viridiplantae</taxon>
        <taxon>Streptophyta</taxon>
        <taxon>Embryophyta</taxon>
        <taxon>Tracheophyta</taxon>
        <taxon>Spermatophyta</taxon>
        <taxon>Magnoliopsida</taxon>
        <taxon>eudicotyledons</taxon>
        <taxon>Gunneridae</taxon>
        <taxon>Pentapetalae</taxon>
        <taxon>Caryophyllales</taxon>
        <taxon>Cactineae</taxon>
        <taxon>Cactaceae</taxon>
        <taxon>Cactoideae</taxon>
        <taxon>Echinocereeae</taxon>
        <taxon>Carnegiea</taxon>
    </lineage>
</organism>
<accession>A0A9Q1JLA0</accession>
<dbReference type="Pfam" id="PF00520">
    <property type="entry name" value="Ion_trans"/>
    <property type="match status" value="1"/>
</dbReference>
<dbReference type="GO" id="GO:0034702">
    <property type="term" value="C:monoatomic ion channel complex"/>
    <property type="evidence" value="ECO:0007669"/>
    <property type="project" value="UniProtKB-KW"/>
</dbReference>
<comment type="subunit">
    <text evidence="14">The potassium channel is composed of a homo- or heterotetrameric complex of pore-forming subunits.</text>
</comment>
<dbReference type="Gene3D" id="1.10.287.70">
    <property type="match status" value="1"/>
</dbReference>
<dbReference type="EMBL" id="JAKOGI010001658">
    <property type="protein sequence ID" value="KAJ8424536.1"/>
    <property type="molecule type" value="Genomic_DNA"/>
</dbReference>
<feature type="transmembrane region" description="Helical" evidence="14">
    <location>
        <begin position="166"/>
        <end position="185"/>
    </location>
</feature>
<keyword evidence="5 14" id="KW-0812">Transmembrane</keyword>
<dbReference type="FunFam" id="2.60.120.10:FF:000074">
    <property type="entry name" value="Potassium channel KAT2"/>
    <property type="match status" value="1"/>
</dbReference>
<feature type="domain" description="Cyclic nucleotide-binding" evidence="16">
    <location>
        <begin position="534"/>
        <end position="654"/>
    </location>
</feature>
<dbReference type="InterPro" id="IPR036770">
    <property type="entry name" value="Ankyrin_rpt-contain_sf"/>
</dbReference>
<comment type="similarity">
    <text evidence="2 14">Belongs to the potassium channel family. Plant (TC 1.A.1.4) subfamily.</text>
</comment>
<dbReference type="InterPro" id="IPR005821">
    <property type="entry name" value="Ion_trans_dom"/>
</dbReference>
<dbReference type="SUPFAM" id="SSF48403">
    <property type="entry name" value="Ankyrin repeat"/>
    <property type="match status" value="1"/>
</dbReference>
<keyword evidence="4 14" id="KW-0633">Potassium transport</keyword>
<dbReference type="PRINTS" id="PR01463">
    <property type="entry name" value="EAGCHANLFMLY"/>
</dbReference>
<evidence type="ECO:0000256" key="12">
    <source>
        <dbReference type="ARBA" id="ARBA00023303"/>
    </source>
</evidence>
<dbReference type="PANTHER" id="PTHR45743">
    <property type="entry name" value="POTASSIUM CHANNEL AKT1"/>
    <property type="match status" value="1"/>
</dbReference>
<dbReference type="InterPro" id="IPR018490">
    <property type="entry name" value="cNMP-bd_dom_sf"/>
</dbReference>
<dbReference type="OrthoDB" id="426293at2759"/>
<dbReference type="InterPro" id="IPR045319">
    <property type="entry name" value="KAT/AKT"/>
</dbReference>
<evidence type="ECO:0000259" key="16">
    <source>
        <dbReference type="PROSITE" id="PS50042"/>
    </source>
</evidence>
<keyword evidence="11 14" id="KW-0472">Membrane</keyword>
<evidence type="ECO:0000256" key="1">
    <source>
        <dbReference type="ARBA" id="ARBA00004141"/>
    </source>
</evidence>
<comment type="domain">
    <text evidence="14">The KHA domain (rich in hydrophobic and acidic residues) present in the C-terminal part is likely to be important for tetramerization.</text>
</comment>
<dbReference type="AlphaFoldDB" id="A0A9Q1JLA0"/>
<gene>
    <name evidence="18" type="ORF">Cgig2_025753</name>
</gene>
<keyword evidence="19" id="KW-1185">Reference proteome</keyword>
<keyword evidence="3 14" id="KW-0813">Transport</keyword>
<evidence type="ECO:0000256" key="15">
    <source>
        <dbReference type="SAM" id="MobiDB-lite"/>
    </source>
</evidence>
<comment type="function">
    <text evidence="14">Potassium channel.</text>
</comment>
<keyword evidence="10 14" id="KW-0406">Ion transport</keyword>
<dbReference type="PANTHER" id="PTHR45743:SF3">
    <property type="entry name" value="POTASSIUM CHANNEL SKOR"/>
    <property type="match status" value="1"/>
</dbReference>
<evidence type="ECO:0000256" key="5">
    <source>
        <dbReference type="ARBA" id="ARBA00022692"/>
    </source>
</evidence>
<evidence type="ECO:0000313" key="18">
    <source>
        <dbReference type="EMBL" id="KAJ8424536.1"/>
    </source>
</evidence>
<dbReference type="InterPro" id="IPR002110">
    <property type="entry name" value="Ankyrin_rpt"/>
</dbReference>
<feature type="repeat" description="ANK" evidence="13">
    <location>
        <begin position="808"/>
        <end position="840"/>
    </location>
</feature>
<dbReference type="InterPro" id="IPR003938">
    <property type="entry name" value="K_chnl_volt-dep_EAG/ELK/ERG"/>
</dbReference>
<comment type="caution">
    <text evidence="18">The sequence shown here is derived from an EMBL/GenBank/DDBJ whole genome shotgun (WGS) entry which is preliminary data.</text>
</comment>
<evidence type="ECO:0000256" key="14">
    <source>
        <dbReference type="RuleBase" id="RU369015"/>
    </source>
</evidence>
<evidence type="ECO:0000256" key="4">
    <source>
        <dbReference type="ARBA" id="ARBA00022538"/>
    </source>
</evidence>
<dbReference type="SMART" id="SM00248">
    <property type="entry name" value="ANK"/>
    <property type="match status" value="5"/>
</dbReference>
<feature type="transmembrane region" description="Helical" evidence="14">
    <location>
        <begin position="434"/>
        <end position="459"/>
    </location>
</feature>
<protein>
    <recommendedName>
        <fullName evidence="14">Potassium channel</fullName>
    </recommendedName>
</protein>
<feature type="domain" description="KHA" evidence="17">
    <location>
        <begin position="887"/>
        <end position="962"/>
    </location>
</feature>
<dbReference type="CDD" id="cd00038">
    <property type="entry name" value="CAP_ED"/>
    <property type="match status" value="1"/>
</dbReference>
<evidence type="ECO:0000256" key="9">
    <source>
        <dbReference type="ARBA" id="ARBA00022989"/>
    </source>
</evidence>
<keyword evidence="13" id="KW-0040">ANK repeat</keyword>
<keyword evidence="12 14" id="KW-0407">Ion channel</keyword>
<feature type="region of interest" description="Disordered" evidence="15">
    <location>
        <begin position="43"/>
        <end position="80"/>
    </location>
</feature>
<evidence type="ECO:0000256" key="8">
    <source>
        <dbReference type="ARBA" id="ARBA00022958"/>
    </source>
</evidence>
<dbReference type="PROSITE" id="PS50088">
    <property type="entry name" value="ANK_REPEAT"/>
    <property type="match status" value="3"/>
</dbReference>
<dbReference type="Gene3D" id="1.25.40.20">
    <property type="entry name" value="Ankyrin repeat-containing domain"/>
    <property type="match status" value="2"/>
</dbReference>
<dbReference type="InterPro" id="IPR021789">
    <property type="entry name" value="KHA_dom"/>
</dbReference>
<evidence type="ECO:0000256" key="11">
    <source>
        <dbReference type="ARBA" id="ARBA00023136"/>
    </source>
</evidence>
<dbReference type="PROSITE" id="PS50042">
    <property type="entry name" value="CNMP_BINDING_3"/>
    <property type="match status" value="1"/>
</dbReference>
<feature type="repeat" description="ANK" evidence="13">
    <location>
        <begin position="711"/>
        <end position="743"/>
    </location>
</feature>
<dbReference type="SUPFAM" id="SSF51206">
    <property type="entry name" value="cAMP-binding domain-like"/>
    <property type="match status" value="1"/>
</dbReference>
<keyword evidence="8 14" id="KW-0630">Potassium</keyword>
<dbReference type="GO" id="GO:0005249">
    <property type="term" value="F:voltage-gated potassium channel activity"/>
    <property type="evidence" value="ECO:0007669"/>
    <property type="project" value="UniProtKB-UniRule"/>
</dbReference>
<evidence type="ECO:0000256" key="13">
    <source>
        <dbReference type="PROSITE-ProRule" id="PRU00023"/>
    </source>
</evidence>
<evidence type="ECO:0000256" key="6">
    <source>
        <dbReference type="ARBA" id="ARBA00022826"/>
    </source>
</evidence>
<dbReference type="Pfam" id="PF12796">
    <property type="entry name" value="Ank_2"/>
    <property type="match status" value="1"/>
</dbReference>
<dbReference type="SMART" id="SM00100">
    <property type="entry name" value="cNMP"/>
    <property type="match status" value="1"/>
</dbReference>
<dbReference type="PROSITE" id="PS50297">
    <property type="entry name" value="ANK_REP_REGION"/>
    <property type="match status" value="3"/>
</dbReference>
<proteinExistence type="inferred from homology"/>